<comment type="caution">
    <text evidence="2">The sequence shown here is derived from an EMBL/GenBank/DDBJ whole genome shotgun (WGS) entry which is preliminary data.</text>
</comment>
<gene>
    <name evidence="2" type="ORF">FCC1311_110451</name>
</gene>
<organism evidence="2 3">
    <name type="scientific">Hondaea fermentalgiana</name>
    <dbReference type="NCBI Taxonomy" id="2315210"/>
    <lineage>
        <taxon>Eukaryota</taxon>
        <taxon>Sar</taxon>
        <taxon>Stramenopiles</taxon>
        <taxon>Bigyra</taxon>
        <taxon>Labyrinthulomycetes</taxon>
        <taxon>Thraustochytrida</taxon>
        <taxon>Thraustochytriidae</taxon>
        <taxon>Hondaea</taxon>
    </lineage>
</organism>
<proteinExistence type="predicted"/>
<name>A0A2R5H2J2_9STRA</name>
<evidence type="ECO:0000256" key="1">
    <source>
        <dbReference type="SAM" id="SignalP"/>
    </source>
</evidence>
<dbReference type="AlphaFoldDB" id="A0A2R5H2J2"/>
<feature type="signal peptide" evidence="1">
    <location>
        <begin position="1"/>
        <end position="24"/>
    </location>
</feature>
<feature type="chain" id="PRO_5015314729" evidence="1">
    <location>
        <begin position="25"/>
        <end position="310"/>
    </location>
</feature>
<dbReference type="EMBL" id="BEYU01000204">
    <property type="protein sequence ID" value="GBG34614.1"/>
    <property type="molecule type" value="Genomic_DNA"/>
</dbReference>
<evidence type="ECO:0000313" key="3">
    <source>
        <dbReference type="Proteomes" id="UP000241890"/>
    </source>
</evidence>
<keyword evidence="1" id="KW-0732">Signal</keyword>
<keyword evidence="3" id="KW-1185">Reference proteome</keyword>
<accession>A0A2R5H2J2</accession>
<dbReference type="InParanoid" id="A0A2R5H2J2"/>
<reference evidence="2 3" key="1">
    <citation type="submission" date="2017-12" db="EMBL/GenBank/DDBJ databases">
        <title>Sequencing, de novo assembly and annotation of complete genome of a new Thraustochytrid species, strain FCC1311.</title>
        <authorList>
            <person name="Sedici K."/>
            <person name="Godart F."/>
            <person name="Aiese Cigliano R."/>
            <person name="Sanseverino W."/>
            <person name="Barakat M."/>
            <person name="Ortet P."/>
            <person name="Marechal E."/>
            <person name="Cagnac O."/>
            <person name="Amato A."/>
        </authorList>
    </citation>
    <scope>NUCLEOTIDE SEQUENCE [LARGE SCALE GENOMIC DNA]</scope>
</reference>
<evidence type="ECO:0000313" key="2">
    <source>
        <dbReference type="EMBL" id="GBG34614.1"/>
    </source>
</evidence>
<sequence>MASSVLGATLRALLGMLVAAAAWAYRTSRGCAAAMSIAYWRMLLFVKQAEAAMITDEDVADTASGKKADGKRGSKLVKLKLAKTPARVGLCLERSTLGEGDADTRALEKLAQKCASVMMWFADAGVRELVVFEGSGDMQKALPRITAHLRHMLHDPRGMGYLAFGQLAAVRSMQIFVGGSASPVEIVHNSSHQGRLDVVFIFSEHACLGGFPAWIARTPEILLFQMLQELIMITLADKLKAHLASVRVKWIAWENLKGNLYNSPESTVVDLDGKHHAAIAPRDMKTLRDIKNSILALKVDFSLSLCFERL</sequence>
<protein>
    <submittedName>
        <fullName evidence="2">Uncharacterized protein</fullName>
    </submittedName>
</protein>
<dbReference type="Proteomes" id="UP000241890">
    <property type="component" value="Unassembled WGS sequence"/>
</dbReference>